<dbReference type="Proteomes" id="UP000178930">
    <property type="component" value="Unassembled WGS sequence"/>
</dbReference>
<comment type="caution">
    <text evidence="3">The sequence shown here is derived from an EMBL/GenBank/DDBJ whole genome shotgun (WGS) entry which is preliminary data.</text>
</comment>
<evidence type="ECO:0000313" key="3">
    <source>
        <dbReference type="EMBL" id="OGY43856.1"/>
    </source>
</evidence>
<dbReference type="Gene3D" id="3.40.1440.10">
    <property type="entry name" value="GIY-YIG endonuclease"/>
    <property type="match status" value="1"/>
</dbReference>
<evidence type="ECO:0000259" key="2">
    <source>
        <dbReference type="PROSITE" id="PS50164"/>
    </source>
</evidence>
<feature type="domain" description="GIY-YIG" evidence="2">
    <location>
        <begin position="1"/>
        <end position="76"/>
    </location>
</feature>
<dbReference type="SUPFAM" id="SSF82771">
    <property type="entry name" value="GIY-YIG endonuclease"/>
    <property type="match status" value="1"/>
</dbReference>
<organism evidence="3 4">
    <name type="scientific">Candidatus Buchananbacteria bacterium RIFCSPHIGHO2_01_FULL_39_14</name>
    <dbReference type="NCBI Taxonomy" id="1797532"/>
    <lineage>
        <taxon>Bacteria</taxon>
        <taxon>Candidatus Buchananiibacteriota</taxon>
    </lineage>
</organism>
<evidence type="ECO:0000313" key="4">
    <source>
        <dbReference type="Proteomes" id="UP000178930"/>
    </source>
</evidence>
<dbReference type="EMBL" id="MHIB01000028">
    <property type="protein sequence ID" value="OGY43856.1"/>
    <property type="molecule type" value="Genomic_DNA"/>
</dbReference>
<name>A0A1G1XW73_9BACT</name>
<dbReference type="InterPro" id="IPR035901">
    <property type="entry name" value="GIY-YIG_endonuc_sf"/>
</dbReference>
<protein>
    <recommendedName>
        <fullName evidence="2">GIY-YIG domain-containing protein</fullName>
    </recommendedName>
</protein>
<dbReference type="InterPro" id="IPR050190">
    <property type="entry name" value="UPF0213_domain"/>
</dbReference>
<gene>
    <name evidence="3" type="ORF">A2729_05225</name>
</gene>
<dbReference type="Pfam" id="PF01541">
    <property type="entry name" value="GIY-YIG"/>
    <property type="match status" value="1"/>
</dbReference>
<dbReference type="STRING" id="1797532.A2729_05225"/>
<proteinExistence type="inferred from homology"/>
<dbReference type="PROSITE" id="PS50164">
    <property type="entry name" value="GIY_YIG"/>
    <property type="match status" value="1"/>
</dbReference>
<reference evidence="3 4" key="1">
    <citation type="journal article" date="2016" name="Nat. Commun.">
        <title>Thousands of microbial genomes shed light on interconnected biogeochemical processes in an aquifer system.</title>
        <authorList>
            <person name="Anantharaman K."/>
            <person name="Brown C.T."/>
            <person name="Hug L.A."/>
            <person name="Sharon I."/>
            <person name="Castelle C.J."/>
            <person name="Probst A.J."/>
            <person name="Thomas B.C."/>
            <person name="Singh A."/>
            <person name="Wilkins M.J."/>
            <person name="Karaoz U."/>
            <person name="Brodie E.L."/>
            <person name="Williams K.H."/>
            <person name="Hubbard S.S."/>
            <person name="Banfield J.F."/>
        </authorList>
    </citation>
    <scope>NUCLEOTIDE SEQUENCE [LARGE SCALE GENOMIC DNA]</scope>
</reference>
<dbReference type="AlphaFoldDB" id="A0A1G1XW73"/>
<sequence length="85" mass="10478">MHYVYIIRNEKGELYYGYTNDLRKRLDQHNSSFVFSTRQHRWKLIYYESYLSKRDALTREGKLKRYGQSLSHLKNRIKYSLTLTH</sequence>
<dbReference type="InterPro" id="IPR000305">
    <property type="entry name" value="GIY-YIG_endonuc"/>
</dbReference>
<dbReference type="PANTHER" id="PTHR34477">
    <property type="entry name" value="UPF0213 PROTEIN YHBQ"/>
    <property type="match status" value="1"/>
</dbReference>
<accession>A0A1G1XW73</accession>
<comment type="similarity">
    <text evidence="1">Belongs to the UPF0213 family.</text>
</comment>
<evidence type="ECO:0000256" key="1">
    <source>
        <dbReference type="ARBA" id="ARBA00007435"/>
    </source>
</evidence>
<dbReference type="PANTHER" id="PTHR34477:SF5">
    <property type="entry name" value="BSL5627 PROTEIN"/>
    <property type="match status" value="1"/>
</dbReference>